<dbReference type="GO" id="GO:0070006">
    <property type="term" value="F:metalloaminopeptidase activity"/>
    <property type="evidence" value="ECO:0007669"/>
    <property type="project" value="InterPro"/>
</dbReference>
<gene>
    <name evidence="14" type="primary">pepP</name>
    <name evidence="14" type="ORF">F6R98_06250</name>
</gene>
<evidence type="ECO:0000256" key="11">
    <source>
        <dbReference type="ARBA" id="ARBA00075356"/>
    </source>
</evidence>
<reference evidence="14 15" key="1">
    <citation type="submission" date="2019-09" db="EMBL/GenBank/DDBJ databases">
        <title>Ecophysiology of the spiral-shaped methanotroph Methylospira mobilis as revealed by the complete genome sequence.</title>
        <authorList>
            <person name="Oshkin I.Y."/>
            <person name="Dedysh S.N."/>
            <person name="Miroshnikov K."/>
            <person name="Danilova O.V."/>
            <person name="Hakobyan A."/>
            <person name="Liesack W."/>
        </authorList>
    </citation>
    <scope>NUCLEOTIDE SEQUENCE [LARGE SCALE GENOMIC DNA]</scope>
    <source>
        <strain evidence="14 15">Shm1</strain>
    </source>
</reference>
<dbReference type="InParanoid" id="A0A5Q0BSC6"/>
<evidence type="ECO:0000256" key="1">
    <source>
        <dbReference type="ARBA" id="ARBA00001424"/>
    </source>
</evidence>
<keyword evidence="9" id="KW-0464">Manganese</keyword>
<name>A0A5Q0BSC6_9GAMM</name>
<dbReference type="Pfam" id="PF00557">
    <property type="entry name" value="Peptidase_M24"/>
    <property type="match status" value="1"/>
</dbReference>
<dbReference type="OrthoDB" id="9806388at2"/>
<dbReference type="CDD" id="cd01087">
    <property type="entry name" value="Prolidase"/>
    <property type="match status" value="1"/>
</dbReference>
<evidence type="ECO:0000256" key="9">
    <source>
        <dbReference type="ARBA" id="ARBA00023211"/>
    </source>
</evidence>
<dbReference type="Proteomes" id="UP000325755">
    <property type="component" value="Chromosome"/>
</dbReference>
<dbReference type="KEGG" id="mmob:F6R98_06250"/>
<dbReference type="InterPro" id="IPR052433">
    <property type="entry name" value="X-Pro_dipept-like"/>
</dbReference>
<comment type="catalytic activity">
    <reaction evidence="1">
        <text>Release of any N-terminal amino acid, including proline, that is linked to proline, even from a dipeptide or tripeptide.</text>
        <dbReference type="EC" id="3.4.11.9"/>
    </reaction>
</comment>
<dbReference type="FunFam" id="3.90.230.10:FF:000002">
    <property type="entry name" value="Xaa-Pro aminopeptidase 3"/>
    <property type="match status" value="1"/>
</dbReference>
<dbReference type="InterPro" id="IPR000994">
    <property type="entry name" value="Pept_M24"/>
</dbReference>
<comment type="similarity">
    <text evidence="3">Belongs to the peptidase M24B family.</text>
</comment>
<evidence type="ECO:0000259" key="13">
    <source>
        <dbReference type="SMART" id="SM01011"/>
    </source>
</evidence>
<dbReference type="GO" id="GO:0005829">
    <property type="term" value="C:cytosol"/>
    <property type="evidence" value="ECO:0007669"/>
    <property type="project" value="TreeGrafter"/>
</dbReference>
<dbReference type="NCBIfam" id="NF008131">
    <property type="entry name" value="PRK10879.1"/>
    <property type="match status" value="1"/>
</dbReference>
<dbReference type="Gene3D" id="3.40.350.10">
    <property type="entry name" value="Creatinase/prolidase N-terminal domain"/>
    <property type="match status" value="1"/>
</dbReference>
<keyword evidence="7 14" id="KW-0378">Hydrolase</keyword>
<evidence type="ECO:0000256" key="2">
    <source>
        <dbReference type="ARBA" id="ARBA00001936"/>
    </source>
</evidence>
<dbReference type="InterPro" id="IPR029149">
    <property type="entry name" value="Creatin/AminoP/Spt16_N"/>
</dbReference>
<evidence type="ECO:0000256" key="10">
    <source>
        <dbReference type="ARBA" id="ARBA00069363"/>
    </source>
</evidence>
<dbReference type="Pfam" id="PF05195">
    <property type="entry name" value="AMP_N"/>
    <property type="match status" value="1"/>
</dbReference>
<evidence type="ECO:0000256" key="3">
    <source>
        <dbReference type="ARBA" id="ARBA00008766"/>
    </source>
</evidence>
<dbReference type="AlphaFoldDB" id="A0A5Q0BSC6"/>
<protein>
    <recommendedName>
        <fullName evidence="10">Xaa-Pro aminopeptidase</fullName>
        <ecNumber evidence="4">3.4.11.9</ecNumber>
    </recommendedName>
    <alternativeName>
        <fullName evidence="11">Aminopeptidase P II</fullName>
    </alternativeName>
    <alternativeName>
        <fullName evidence="12">X-Pro aminopeptidase</fullName>
    </alternativeName>
</protein>
<dbReference type="InterPro" id="IPR001714">
    <property type="entry name" value="Pept_M24_MAP"/>
</dbReference>
<proteinExistence type="inferred from homology"/>
<evidence type="ECO:0000313" key="15">
    <source>
        <dbReference type="Proteomes" id="UP000325755"/>
    </source>
</evidence>
<organism evidence="14 15">
    <name type="scientific">Candidatus Methylospira mobilis</name>
    <dbReference type="NCBI Taxonomy" id="1808979"/>
    <lineage>
        <taxon>Bacteria</taxon>
        <taxon>Pseudomonadati</taxon>
        <taxon>Pseudomonadota</taxon>
        <taxon>Gammaproteobacteria</taxon>
        <taxon>Methylococcales</taxon>
        <taxon>Methylococcaceae</taxon>
        <taxon>Candidatus Methylospira</taxon>
    </lineage>
</organism>
<dbReference type="GO" id="GO:0030145">
    <property type="term" value="F:manganese ion binding"/>
    <property type="evidence" value="ECO:0007669"/>
    <property type="project" value="InterPro"/>
</dbReference>
<keyword evidence="8" id="KW-0482">Metalloprotease</keyword>
<evidence type="ECO:0000256" key="7">
    <source>
        <dbReference type="ARBA" id="ARBA00022801"/>
    </source>
</evidence>
<feature type="domain" description="Aminopeptidase P N-terminal" evidence="13">
    <location>
        <begin position="1"/>
        <end position="135"/>
    </location>
</feature>
<sequence length="440" mass="49919">MPSEEFKQRRKKVMREMKKRSMALIVGHSASVRNGDVEYPFRQDSDFLYLTGFDEPDAAAVFLPGREEGEFVLFCREFDETRALWTGYFAGLDEAVNQFGADQAYSIEIFADKLPELISGYERIYYPIGGDAELDRQVVDAVSNLKGKVRSGVRPPRQLHDLAPLIHEMRLYKSEAELEAMQEAIRVSVRAHRRAMSYCQPGQYEYEVEAEIAHEFMRHGLRSAAYPSIVAGGNNACVLHYTRNDAPLKDGDLLLIDAGVECHGYASDITRTFPVNGKFSEEQKLLYECVLKAQLAAIDAIRPDRRWSEPHDAAVEVLTRGLVQLGLLKGRVSRLVRDEVYKTFYMHKTGHWLGMDVHDVGAYKTGQEQEWRKFEPGMVLTVEPGLYISEQCEQVDSRWRGIGIRIEDNIVVTEDGCRVLTAGAPKTVDEIESLMRGDHD</sequence>
<evidence type="ECO:0000256" key="8">
    <source>
        <dbReference type="ARBA" id="ARBA00023049"/>
    </source>
</evidence>
<keyword evidence="5" id="KW-0645">Protease</keyword>
<keyword evidence="15" id="KW-1185">Reference proteome</keyword>
<dbReference type="GO" id="GO:0006508">
    <property type="term" value="P:proteolysis"/>
    <property type="evidence" value="ECO:0007669"/>
    <property type="project" value="UniProtKB-KW"/>
</dbReference>
<dbReference type="EMBL" id="CP044205">
    <property type="protein sequence ID" value="QFY44967.1"/>
    <property type="molecule type" value="Genomic_DNA"/>
</dbReference>
<dbReference type="Gene3D" id="3.90.230.10">
    <property type="entry name" value="Creatinase/methionine aminopeptidase superfamily"/>
    <property type="match status" value="1"/>
</dbReference>
<dbReference type="InterPro" id="IPR007865">
    <property type="entry name" value="Aminopep_P_N"/>
</dbReference>
<evidence type="ECO:0000256" key="12">
    <source>
        <dbReference type="ARBA" id="ARBA00081411"/>
    </source>
</evidence>
<dbReference type="PANTHER" id="PTHR43226">
    <property type="entry name" value="XAA-PRO AMINOPEPTIDASE 3"/>
    <property type="match status" value="1"/>
</dbReference>
<dbReference type="PRINTS" id="PR00599">
    <property type="entry name" value="MAPEPTIDASE"/>
</dbReference>
<evidence type="ECO:0000313" key="14">
    <source>
        <dbReference type="EMBL" id="QFY44967.1"/>
    </source>
</evidence>
<dbReference type="FunCoup" id="A0A5Q0BSC6">
    <property type="interactions" value="394"/>
</dbReference>
<dbReference type="InterPro" id="IPR036005">
    <property type="entry name" value="Creatinase/aminopeptidase-like"/>
</dbReference>
<dbReference type="SMART" id="SM01011">
    <property type="entry name" value="AMP_N"/>
    <property type="match status" value="1"/>
</dbReference>
<evidence type="ECO:0000256" key="4">
    <source>
        <dbReference type="ARBA" id="ARBA00012574"/>
    </source>
</evidence>
<accession>A0A5Q0BSC6</accession>
<keyword evidence="14" id="KW-0031">Aminopeptidase</keyword>
<dbReference type="EC" id="3.4.11.9" evidence="4"/>
<dbReference type="SUPFAM" id="SSF55920">
    <property type="entry name" value="Creatinase/aminopeptidase"/>
    <property type="match status" value="1"/>
</dbReference>
<keyword evidence="6" id="KW-0479">Metal-binding</keyword>
<dbReference type="SUPFAM" id="SSF53092">
    <property type="entry name" value="Creatinase/prolidase N-terminal domain"/>
    <property type="match status" value="1"/>
</dbReference>
<evidence type="ECO:0000256" key="5">
    <source>
        <dbReference type="ARBA" id="ARBA00022670"/>
    </source>
</evidence>
<dbReference type="PANTHER" id="PTHR43226:SF4">
    <property type="entry name" value="XAA-PRO AMINOPEPTIDASE 3"/>
    <property type="match status" value="1"/>
</dbReference>
<comment type="cofactor">
    <cofactor evidence="2">
        <name>Mn(2+)</name>
        <dbReference type="ChEBI" id="CHEBI:29035"/>
    </cofactor>
</comment>
<evidence type="ECO:0000256" key="6">
    <source>
        <dbReference type="ARBA" id="ARBA00022723"/>
    </source>
</evidence>